<dbReference type="GO" id="GO:0005829">
    <property type="term" value="C:cytosol"/>
    <property type="evidence" value="ECO:0007669"/>
    <property type="project" value="TreeGrafter"/>
</dbReference>
<accession>A0A542DBP1</accession>
<evidence type="ECO:0000256" key="3">
    <source>
        <dbReference type="ARBA" id="ARBA00022806"/>
    </source>
</evidence>
<evidence type="ECO:0000256" key="5">
    <source>
        <dbReference type="PROSITE-ProRule" id="PRU00560"/>
    </source>
</evidence>
<keyword evidence="3 5" id="KW-0347">Helicase</keyword>
<dbReference type="GO" id="GO:0043138">
    <property type="term" value="F:3'-5' DNA helicase activity"/>
    <property type="evidence" value="ECO:0007669"/>
    <property type="project" value="TreeGrafter"/>
</dbReference>
<evidence type="ECO:0000313" key="7">
    <source>
        <dbReference type="EMBL" id="TQJ00489.1"/>
    </source>
</evidence>
<dbReference type="GO" id="GO:0003677">
    <property type="term" value="F:DNA binding"/>
    <property type="evidence" value="ECO:0007669"/>
    <property type="project" value="InterPro"/>
</dbReference>
<dbReference type="SUPFAM" id="SSF52540">
    <property type="entry name" value="P-loop containing nucleoside triphosphate hydrolases"/>
    <property type="match status" value="1"/>
</dbReference>
<dbReference type="GO" id="GO:0000725">
    <property type="term" value="P:recombinational repair"/>
    <property type="evidence" value="ECO:0007669"/>
    <property type="project" value="TreeGrafter"/>
</dbReference>
<dbReference type="Pfam" id="PF13538">
    <property type="entry name" value="UvrD_C_2"/>
    <property type="match status" value="1"/>
</dbReference>
<dbReference type="Pfam" id="PF00580">
    <property type="entry name" value="UvrD-helicase"/>
    <property type="match status" value="1"/>
</dbReference>
<name>A0A542DBP1_AMYCI</name>
<evidence type="ECO:0000256" key="2">
    <source>
        <dbReference type="ARBA" id="ARBA00022801"/>
    </source>
</evidence>
<proteinExistence type="predicted"/>
<dbReference type="PANTHER" id="PTHR11070">
    <property type="entry name" value="UVRD / RECB / PCRA DNA HELICASE FAMILY MEMBER"/>
    <property type="match status" value="1"/>
</dbReference>
<evidence type="ECO:0000256" key="1">
    <source>
        <dbReference type="ARBA" id="ARBA00022741"/>
    </source>
</evidence>
<dbReference type="AlphaFoldDB" id="A0A542DBP1"/>
<keyword evidence="2 5" id="KW-0378">Hydrolase</keyword>
<dbReference type="InterPro" id="IPR014016">
    <property type="entry name" value="UvrD-like_ATP-bd"/>
</dbReference>
<comment type="caution">
    <text evidence="7">The sequence shown here is derived from an EMBL/GenBank/DDBJ whole genome shotgun (WGS) entry which is preliminary data.</text>
</comment>
<dbReference type="InterPro" id="IPR000212">
    <property type="entry name" value="DNA_helicase_UvrD/REP"/>
</dbReference>
<dbReference type="GO" id="GO:0016787">
    <property type="term" value="F:hydrolase activity"/>
    <property type="evidence" value="ECO:0007669"/>
    <property type="project" value="UniProtKB-UniRule"/>
</dbReference>
<dbReference type="GO" id="GO:0005524">
    <property type="term" value="F:ATP binding"/>
    <property type="evidence" value="ECO:0007669"/>
    <property type="project" value="UniProtKB-UniRule"/>
</dbReference>
<keyword evidence="1 5" id="KW-0547">Nucleotide-binding</keyword>
<keyword evidence="4 5" id="KW-0067">ATP-binding</keyword>
<evidence type="ECO:0000313" key="8">
    <source>
        <dbReference type="Proteomes" id="UP000320876"/>
    </source>
</evidence>
<gene>
    <name evidence="7" type="ORF">FB471_0114</name>
</gene>
<evidence type="ECO:0000259" key="6">
    <source>
        <dbReference type="PROSITE" id="PS51198"/>
    </source>
</evidence>
<feature type="binding site" evidence="5">
    <location>
        <begin position="227"/>
        <end position="234"/>
    </location>
    <ligand>
        <name>ATP</name>
        <dbReference type="ChEBI" id="CHEBI:30616"/>
    </ligand>
</feature>
<sequence length="709" mass="80398">MVLTDAQTRDEERERRHLAETVRLLSGELERLTGDIDGSARAIEERKRHLWDNLRDMDFAEKANFRGEVDMSVRLAEHAVMLRGRIERLLESPYFGRVDFHRRGEAGARPYYIGVHNFSDPETQEIVIHDWRAPVSGLYYDFESGEAFFETPAGTTHGEITGKRQYKIQGGRLEYMFDTSLNIGDEVLQRELGQSADDRMKNIVATIQREQNAVIRNETARVLILQGVAGSGKTSIALHRVAFLLYRFKDTLSSDNVMILSPNRVFGDYIADVLPELGEERIAEIDVDTIAGRFLARVTGYEAFSDQVVGLLEGVEDAAAERMRYKATPEFVARLEEWITSRAYEDFTPGEIERKHKRLSADWVADLFHESPTLPVFTRLDRVANAAVHKLKHEVLDKGGTWAAADTASIRKQVRAMFPYKDAFAIYRAFYTDGPARRGLFQPLGRKKIEYADVFPLIYTMIRTSRQESYGHIRHLLVDEMQDYTPIQYAVLRELFSCTMTILGDANQSINPFSSSSLSRIHSIFPEADCLELCKSYRSTSEITEFAQNISRNDKLIPIERHGPPPQVLACADQHDQRARILTLIEQHRDSDHRSLGIIGKTLAQAETLYHALSGAGVELTFLDYDSTAFTGGIVITSAHIAKGLEFDTVIVPQVDEQNYANEMDRCMLYIACTRAMHELHLTHHGQPSGFLTFSTEPRSHAHDTQTVS</sequence>
<dbReference type="PROSITE" id="PS51198">
    <property type="entry name" value="UVRD_HELICASE_ATP_BIND"/>
    <property type="match status" value="1"/>
</dbReference>
<dbReference type="InterPro" id="IPR027785">
    <property type="entry name" value="UvrD-like_helicase_C"/>
</dbReference>
<organism evidence="7 8">
    <name type="scientific">Amycolatopsis cihanbeyliensis</name>
    <dbReference type="NCBI Taxonomy" id="1128664"/>
    <lineage>
        <taxon>Bacteria</taxon>
        <taxon>Bacillati</taxon>
        <taxon>Actinomycetota</taxon>
        <taxon>Actinomycetes</taxon>
        <taxon>Pseudonocardiales</taxon>
        <taxon>Pseudonocardiaceae</taxon>
        <taxon>Amycolatopsis</taxon>
    </lineage>
</organism>
<dbReference type="Gene3D" id="3.40.50.300">
    <property type="entry name" value="P-loop containing nucleotide triphosphate hydrolases"/>
    <property type="match status" value="2"/>
</dbReference>
<dbReference type="InterPro" id="IPR027417">
    <property type="entry name" value="P-loop_NTPase"/>
</dbReference>
<reference evidence="7 8" key="1">
    <citation type="submission" date="2019-06" db="EMBL/GenBank/DDBJ databases">
        <title>Sequencing the genomes of 1000 actinobacteria strains.</title>
        <authorList>
            <person name="Klenk H.-P."/>
        </authorList>
    </citation>
    <scope>NUCLEOTIDE SEQUENCE [LARGE SCALE GENOMIC DNA]</scope>
    <source>
        <strain evidence="7 8">DSM 45679</strain>
    </source>
</reference>
<feature type="domain" description="UvrD-like helicase ATP-binding" evidence="6">
    <location>
        <begin position="206"/>
        <end position="540"/>
    </location>
</feature>
<dbReference type="EMBL" id="VFML01000001">
    <property type="protein sequence ID" value="TQJ00489.1"/>
    <property type="molecule type" value="Genomic_DNA"/>
</dbReference>
<dbReference type="PANTHER" id="PTHR11070:SF17">
    <property type="entry name" value="DNA HELICASE IV"/>
    <property type="match status" value="1"/>
</dbReference>
<evidence type="ECO:0000256" key="4">
    <source>
        <dbReference type="ARBA" id="ARBA00022840"/>
    </source>
</evidence>
<dbReference type="Proteomes" id="UP000320876">
    <property type="component" value="Unassembled WGS sequence"/>
</dbReference>
<protein>
    <submittedName>
        <fullName evidence="7">DNA helicase-2/ATP-dependent DNA helicase PcrA</fullName>
    </submittedName>
</protein>
<keyword evidence="8" id="KW-1185">Reference proteome</keyword>